<dbReference type="InterPro" id="IPR039422">
    <property type="entry name" value="MarR/SlyA-like"/>
</dbReference>
<sequence>MATENPGLVAVFGHLYREVHALYQLVARRFDLTVQQVELLCLLHGDPPSLGALATALDCDKTNVTGLVDRLQRRGYLTRSTDPVDRRITRIQLTDDGITLGDRLRAAIAHELTTRLPQPDRPHLVTALRTAATALSDSRPPA</sequence>
<evidence type="ECO:0000313" key="2">
    <source>
        <dbReference type="EMBL" id="MBH0780739.1"/>
    </source>
</evidence>
<dbReference type="Proteomes" id="UP000655751">
    <property type="component" value="Unassembled WGS sequence"/>
</dbReference>
<comment type="caution">
    <text evidence="2">The sequence shown here is derived from an EMBL/GenBank/DDBJ whole genome shotgun (WGS) entry which is preliminary data.</text>
</comment>
<dbReference type="SUPFAM" id="SSF46785">
    <property type="entry name" value="Winged helix' DNA-binding domain"/>
    <property type="match status" value="1"/>
</dbReference>
<dbReference type="Pfam" id="PF01047">
    <property type="entry name" value="MarR"/>
    <property type="match status" value="1"/>
</dbReference>
<organism evidence="2 3">
    <name type="scientific">Nocardia bovistercoris</name>
    <dbReference type="NCBI Taxonomy" id="2785916"/>
    <lineage>
        <taxon>Bacteria</taxon>
        <taxon>Bacillati</taxon>
        <taxon>Actinomycetota</taxon>
        <taxon>Actinomycetes</taxon>
        <taxon>Mycobacteriales</taxon>
        <taxon>Nocardiaceae</taxon>
        <taxon>Nocardia</taxon>
    </lineage>
</organism>
<dbReference type="InterPro" id="IPR036388">
    <property type="entry name" value="WH-like_DNA-bd_sf"/>
</dbReference>
<dbReference type="SMART" id="SM00347">
    <property type="entry name" value="HTH_MARR"/>
    <property type="match status" value="1"/>
</dbReference>
<protein>
    <submittedName>
        <fullName evidence="2">Winged helix DNA-binding protein</fullName>
    </submittedName>
</protein>
<reference evidence="2" key="1">
    <citation type="submission" date="2020-11" db="EMBL/GenBank/DDBJ databases">
        <title>Nocardia NEAU-351.nov., a novel actinomycete isolated from the cow dung.</title>
        <authorList>
            <person name="Zhang X."/>
        </authorList>
    </citation>
    <scope>NUCLEOTIDE SEQUENCE</scope>
    <source>
        <strain evidence="2">NEAU-351</strain>
    </source>
</reference>
<dbReference type="RefSeq" id="WP_196153040.1">
    <property type="nucleotide sequence ID" value="NZ_JADMLG010000017.1"/>
</dbReference>
<dbReference type="PANTHER" id="PTHR33164">
    <property type="entry name" value="TRANSCRIPTIONAL REGULATOR, MARR FAMILY"/>
    <property type="match status" value="1"/>
</dbReference>
<dbReference type="PRINTS" id="PR00598">
    <property type="entry name" value="HTHMARR"/>
</dbReference>
<proteinExistence type="predicted"/>
<gene>
    <name evidence="2" type="ORF">IT779_31165</name>
</gene>
<accession>A0A931N699</accession>
<dbReference type="AlphaFoldDB" id="A0A931N699"/>
<dbReference type="PROSITE" id="PS50995">
    <property type="entry name" value="HTH_MARR_2"/>
    <property type="match status" value="1"/>
</dbReference>
<name>A0A931N699_9NOCA</name>
<dbReference type="Gene3D" id="1.10.10.10">
    <property type="entry name" value="Winged helix-like DNA-binding domain superfamily/Winged helix DNA-binding domain"/>
    <property type="match status" value="1"/>
</dbReference>
<dbReference type="PANTHER" id="PTHR33164:SF43">
    <property type="entry name" value="HTH-TYPE TRANSCRIPTIONAL REPRESSOR YETL"/>
    <property type="match status" value="1"/>
</dbReference>
<dbReference type="InterPro" id="IPR000835">
    <property type="entry name" value="HTH_MarR-typ"/>
</dbReference>
<keyword evidence="3" id="KW-1185">Reference proteome</keyword>
<dbReference type="GO" id="GO:0006950">
    <property type="term" value="P:response to stress"/>
    <property type="evidence" value="ECO:0007669"/>
    <property type="project" value="TreeGrafter"/>
</dbReference>
<evidence type="ECO:0000313" key="3">
    <source>
        <dbReference type="Proteomes" id="UP000655751"/>
    </source>
</evidence>
<dbReference type="GO" id="GO:0003677">
    <property type="term" value="F:DNA binding"/>
    <property type="evidence" value="ECO:0007669"/>
    <property type="project" value="UniProtKB-KW"/>
</dbReference>
<dbReference type="EMBL" id="JADMLG010000017">
    <property type="protein sequence ID" value="MBH0780739.1"/>
    <property type="molecule type" value="Genomic_DNA"/>
</dbReference>
<feature type="domain" description="HTH marR-type" evidence="1">
    <location>
        <begin position="5"/>
        <end position="133"/>
    </location>
</feature>
<dbReference type="GO" id="GO:0003700">
    <property type="term" value="F:DNA-binding transcription factor activity"/>
    <property type="evidence" value="ECO:0007669"/>
    <property type="project" value="InterPro"/>
</dbReference>
<evidence type="ECO:0000259" key="1">
    <source>
        <dbReference type="PROSITE" id="PS50995"/>
    </source>
</evidence>
<dbReference type="InterPro" id="IPR036390">
    <property type="entry name" value="WH_DNA-bd_sf"/>
</dbReference>
<keyword evidence="2" id="KW-0238">DNA-binding</keyword>